<dbReference type="InterPro" id="IPR004721">
    <property type="entry name" value="DHOdimr"/>
</dbReference>
<evidence type="ECO:0000256" key="4">
    <source>
        <dbReference type="ARBA" id="ARBA00012860"/>
    </source>
</evidence>
<dbReference type="EMBL" id="OMOI01000001">
    <property type="protein sequence ID" value="SPF75628.1"/>
    <property type="molecule type" value="Genomic_DNA"/>
</dbReference>
<dbReference type="GO" id="GO:0005829">
    <property type="term" value="C:cytosol"/>
    <property type="evidence" value="ECO:0007669"/>
    <property type="project" value="TreeGrafter"/>
</dbReference>
<keyword evidence="7 9" id="KW-0862">Zinc</keyword>
<accession>A0A2R8AHX5</accession>
<dbReference type="InterPro" id="IPR006680">
    <property type="entry name" value="Amidohydro-rel"/>
</dbReference>
<evidence type="ECO:0000256" key="5">
    <source>
        <dbReference type="ARBA" id="ARBA00022723"/>
    </source>
</evidence>
<feature type="domain" description="Amidohydrolase-related" evidence="11">
    <location>
        <begin position="12"/>
        <end position="303"/>
    </location>
</feature>
<evidence type="ECO:0000256" key="6">
    <source>
        <dbReference type="ARBA" id="ARBA00022801"/>
    </source>
</evidence>
<dbReference type="PANTHER" id="PTHR43137">
    <property type="entry name" value="DIHYDROOROTASE"/>
    <property type="match status" value="1"/>
</dbReference>
<dbReference type="InterPro" id="IPR002195">
    <property type="entry name" value="Dihydroorotase_CS"/>
</dbReference>
<dbReference type="InterPro" id="IPR032466">
    <property type="entry name" value="Metal_Hydrolase"/>
</dbReference>
<feature type="binding site" evidence="9">
    <location>
        <begin position="16"/>
        <end position="18"/>
    </location>
    <ligand>
        <name>substrate</name>
    </ligand>
</feature>
<dbReference type="PROSITE" id="PS00483">
    <property type="entry name" value="DIHYDROOROTASE_2"/>
    <property type="match status" value="1"/>
</dbReference>
<feature type="modified residue" description="N6-carboxylysine" evidence="9">
    <location>
        <position position="100"/>
    </location>
</feature>
<evidence type="ECO:0000256" key="1">
    <source>
        <dbReference type="ARBA" id="ARBA00002368"/>
    </source>
</evidence>
<keyword evidence="5 9" id="KW-0479">Metal-binding</keyword>
<dbReference type="CDD" id="cd01294">
    <property type="entry name" value="DHOase"/>
    <property type="match status" value="1"/>
</dbReference>
<gene>
    <name evidence="12" type="primary">pyrC_2</name>
    <name evidence="9" type="synonym">pyrC</name>
    <name evidence="12" type="ORF">ALP8811_00621</name>
</gene>
<feature type="binding site" evidence="9">
    <location>
        <position position="264"/>
    </location>
    <ligand>
        <name>substrate</name>
    </ligand>
</feature>
<dbReference type="PIRSF" id="PIRSF001237">
    <property type="entry name" value="DHOdimr"/>
    <property type="match status" value="1"/>
</dbReference>
<dbReference type="GO" id="GO:0044205">
    <property type="term" value="P:'de novo' UMP biosynthetic process"/>
    <property type="evidence" value="ECO:0007669"/>
    <property type="project" value="UniProtKB-UniRule"/>
</dbReference>
<dbReference type="Gene3D" id="3.20.20.140">
    <property type="entry name" value="Metal-dependent hydrolases"/>
    <property type="match status" value="1"/>
</dbReference>
<dbReference type="GO" id="GO:0004151">
    <property type="term" value="F:dihydroorotase activity"/>
    <property type="evidence" value="ECO:0007669"/>
    <property type="project" value="UniProtKB-UniRule"/>
</dbReference>
<comment type="function">
    <text evidence="1 9">Catalyzes the reversible cyclization of carbamoyl aspartate to dihydroorotate.</text>
</comment>
<dbReference type="GO" id="GO:0008270">
    <property type="term" value="F:zinc ion binding"/>
    <property type="evidence" value="ECO:0007669"/>
    <property type="project" value="UniProtKB-UniRule"/>
</dbReference>
<dbReference type="Proteomes" id="UP000244911">
    <property type="component" value="Unassembled WGS sequence"/>
</dbReference>
<dbReference type="PANTHER" id="PTHR43137:SF1">
    <property type="entry name" value="DIHYDROOROTASE"/>
    <property type="match status" value="1"/>
</dbReference>
<name>A0A2R8AHX5_9RHOB</name>
<evidence type="ECO:0000256" key="2">
    <source>
        <dbReference type="ARBA" id="ARBA00004880"/>
    </source>
</evidence>
<dbReference type="Pfam" id="PF01979">
    <property type="entry name" value="Amidohydro_1"/>
    <property type="match status" value="1"/>
</dbReference>
<evidence type="ECO:0000259" key="11">
    <source>
        <dbReference type="Pfam" id="PF01979"/>
    </source>
</evidence>
<feature type="binding site" evidence="9">
    <location>
        <position position="16"/>
    </location>
    <ligand>
        <name>Zn(2+)</name>
        <dbReference type="ChEBI" id="CHEBI:29105"/>
        <label>1</label>
    </ligand>
</feature>
<sequence>MTQTLTIRRPDDWHLHLRDGAMLKAVLPETARHFARAIIMPNLVPPVVTEADAKAYRDRIMAALPNGMSFEPLMTLYLTEETDPEDLAAAHASGLITSVKLYPAGATTNSSSGVQNFDKVRPVLEKMAEIGCPLCVHGEVTDRDIDIFDREAVFIDRVLDPIRRATPDLRVVMEHITTKDGADYVKANEAKLGATITVQHLILDRNDMLVGGMRPHYYCLPILKRREHREALIAAATSGDPRYFLGTDSAPHPTHAKESECCSAGCFTAPNALSILAETFESEGALDKLEGFTSLHGPAFYGLPVNEDTITLTKGEPVTYPASLQAGDHTVTTFDPGFPLHWRVTA</sequence>
<keyword evidence="13" id="KW-1185">Reference proteome</keyword>
<organism evidence="12 13">
    <name type="scientific">Aliiroseovarius pelagivivens</name>
    <dbReference type="NCBI Taxonomy" id="1639690"/>
    <lineage>
        <taxon>Bacteria</taxon>
        <taxon>Pseudomonadati</taxon>
        <taxon>Pseudomonadota</taxon>
        <taxon>Alphaproteobacteria</taxon>
        <taxon>Rhodobacterales</taxon>
        <taxon>Paracoccaceae</taxon>
        <taxon>Aliiroseovarius</taxon>
    </lineage>
</organism>
<feature type="binding site" description="via carbamate group" evidence="9">
    <location>
        <position position="100"/>
    </location>
    <ligand>
        <name>Zn(2+)</name>
        <dbReference type="ChEBI" id="CHEBI:29105"/>
        <label>1</label>
    </ligand>
</feature>
<keyword evidence="8 9" id="KW-0665">Pyrimidine biosynthesis</keyword>
<dbReference type="UniPathway" id="UPA00070">
    <property type="reaction ID" value="UER00117"/>
</dbReference>
<evidence type="ECO:0000313" key="12">
    <source>
        <dbReference type="EMBL" id="SPF75628.1"/>
    </source>
</evidence>
<feature type="active site" evidence="9">
    <location>
        <position position="248"/>
    </location>
</feature>
<feature type="binding site" evidence="9">
    <location>
        <position position="252"/>
    </location>
    <ligand>
        <name>substrate</name>
    </ligand>
</feature>
<dbReference type="NCBIfam" id="TIGR00856">
    <property type="entry name" value="pyrC_dimer"/>
    <property type="match status" value="1"/>
</dbReference>
<reference evidence="12 13" key="1">
    <citation type="submission" date="2018-03" db="EMBL/GenBank/DDBJ databases">
        <authorList>
            <person name="Keele B.F."/>
        </authorList>
    </citation>
    <scope>NUCLEOTIDE SEQUENCE [LARGE SCALE GENOMIC DNA]</scope>
    <source>
        <strain evidence="12 13">CECT 8811</strain>
    </source>
</reference>
<feature type="binding site" evidence="9">
    <location>
        <position position="42"/>
    </location>
    <ligand>
        <name>substrate</name>
    </ligand>
</feature>
<evidence type="ECO:0000256" key="10">
    <source>
        <dbReference type="RuleBase" id="RU003440"/>
    </source>
</evidence>
<dbReference type="EC" id="3.5.2.3" evidence="4 9"/>
<feature type="binding site" evidence="9">
    <location>
        <position position="248"/>
    </location>
    <ligand>
        <name>Zn(2+)</name>
        <dbReference type="ChEBI" id="CHEBI:29105"/>
        <label>1</label>
    </ligand>
</feature>
<dbReference type="AlphaFoldDB" id="A0A2R8AHX5"/>
<evidence type="ECO:0000256" key="9">
    <source>
        <dbReference type="HAMAP-Rule" id="MF_00219"/>
    </source>
</evidence>
<feature type="binding site" evidence="9">
    <location>
        <position position="137"/>
    </location>
    <ligand>
        <name>substrate</name>
    </ligand>
</feature>
<feature type="binding site" description="via carbamate group" evidence="9">
    <location>
        <position position="100"/>
    </location>
    <ligand>
        <name>Zn(2+)</name>
        <dbReference type="ChEBI" id="CHEBI:29105"/>
        <label>2</label>
    </ligand>
</feature>
<proteinExistence type="inferred from homology"/>
<evidence type="ECO:0000256" key="3">
    <source>
        <dbReference type="ARBA" id="ARBA00005631"/>
    </source>
</evidence>
<protein>
    <recommendedName>
        <fullName evidence="4 9">Dihydroorotase</fullName>
        <shortName evidence="9">DHOase</shortName>
        <ecNumber evidence="4 9">3.5.2.3</ecNumber>
    </recommendedName>
</protein>
<comment type="catalytic activity">
    <reaction evidence="9 10">
        <text>(S)-dihydroorotate + H2O = N-carbamoyl-L-aspartate + H(+)</text>
        <dbReference type="Rhea" id="RHEA:24296"/>
        <dbReference type="ChEBI" id="CHEBI:15377"/>
        <dbReference type="ChEBI" id="CHEBI:15378"/>
        <dbReference type="ChEBI" id="CHEBI:30864"/>
        <dbReference type="ChEBI" id="CHEBI:32814"/>
        <dbReference type="EC" id="3.5.2.3"/>
    </reaction>
</comment>
<dbReference type="HAMAP" id="MF_00219">
    <property type="entry name" value="PyrC_classII"/>
    <property type="match status" value="1"/>
</dbReference>
<feature type="binding site" evidence="9">
    <location>
        <position position="220"/>
    </location>
    <ligand>
        <name>substrate</name>
    </ligand>
</feature>
<dbReference type="OrthoDB" id="9808095at2"/>
<dbReference type="GO" id="GO:0006207">
    <property type="term" value="P:'de novo' pyrimidine nucleobase biosynthetic process"/>
    <property type="evidence" value="ECO:0007669"/>
    <property type="project" value="TreeGrafter"/>
</dbReference>
<comment type="pathway">
    <text evidence="2 9 10">Pyrimidine metabolism; UMP biosynthesis via de novo pathway; (S)-dihydroorotate from bicarbonate: step 3/3.</text>
</comment>
<comment type="cofactor">
    <cofactor evidence="9 10">
        <name>Zn(2+)</name>
        <dbReference type="ChEBI" id="CHEBI:29105"/>
    </cofactor>
    <text evidence="9 10">Binds 2 Zn(2+) ions per subunit.</text>
</comment>
<dbReference type="SUPFAM" id="SSF51556">
    <property type="entry name" value="Metallo-dependent hydrolases"/>
    <property type="match status" value="1"/>
</dbReference>
<evidence type="ECO:0000256" key="8">
    <source>
        <dbReference type="ARBA" id="ARBA00022975"/>
    </source>
</evidence>
<comment type="similarity">
    <text evidence="3 9 10">Belongs to the metallo-dependent hydrolases superfamily. DHOase family. Class II DHOase subfamily.</text>
</comment>
<comment type="subunit">
    <text evidence="9">Homodimer.</text>
</comment>
<evidence type="ECO:0000313" key="13">
    <source>
        <dbReference type="Proteomes" id="UP000244911"/>
    </source>
</evidence>
<evidence type="ECO:0000256" key="7">
    <source>
        <dbReference type="ARBA" id="ARBA00022833"/>
    </source>
</evidence>
<feature type="binding site" evidence="9">
    <location>
        <position position="175"/>
    </location>
    <ligand>
        <name>Zn(2+)</name>
        <dbReference type="ChEBI" id="CHEBI:29105"/>
        <label>2</label>
    </ligand>
</feature>
<feature type="binding site" evidence="9">
    <location>
        <position position="137"/>
    </location>
    <ligand>
        <name>Zn(2+)</name>
        <dbReference type="ChEBI" id="CHEBI:29105"/>
        <label>2</label>
    </ligand>
</feature>
<dbReference type="RefSeq" id="WP_108855710.1">
    <property type="nucleotide sequence ID" value="NZ_OMOI01000001.1"/>
</dbReference>
<feature type="binding site" evidence="9">
    <location>
        <position position="14"/>
    </location>
    <ligand>
        <name>Zn(2+)</name>
        <dbReference type="ChEBI" id="CHEBI:29105"/>
        <label>1</label>
    </ligand>
</feature>
<dbReference type="PROSITE" id="PS00482">
    <property type="entry name" value="DIHYDROOROTASE_1"/>
    <property type="match status" value="1"/>
</dbReference>
<keyword evidence="6 9" id="KW-0378">Hydrolase</keyword>